<evidence type="ECO:0000313" key="3">
    <source>
        <dbReference type="Proteomes" id="UP000613030"/>
    </source>
</evidence>
<dbReference type="InterPro" id="IPR029044">
    <property type="entry name" value="Nucleotide-diphossugar_trans"/>
</dbReference>
<dbReference type="Pfam" id="PF00535">
    <property type="entry name" value="Glycos_transf_2"/>
    <property type="match status" value="1"/>
</dbReference>
<dbReference type="InterPro" id="IPR050834">
    <property type="entry name" value="Glycosyltransf_2"/>
</dbReference>
<reference evidence="2 3" key="1">
    <citation type="submission" date="2021-01" db="EMBL/GenBank/DDBJ databases">
        <title>Chryseolinea sp. Jin1 Genome sequencing and assembly.</title>
        <authorList>
            <person name="Kim I."/>
        </authorList>
    </citation>
    <scope>NUCLEOTIDE SEQUENCE [LARGE SCALE GENOMIC DNA]</scope>
    <source>
        <strain evidence="2 3">Jin1</strain>
    </source>
</reference>
<dbReference type="PANTHER" id="PTHR43685">
    <property type="entry name" value="GLYCOSYLTRANSFERASE"/>
    <property type="match status" value="1"/>
</dbReference>
<comment type="caution">
    <text evidence="2">The sequence shown here is derived from an EMBL/GenBank/DDBJ whole genome shotgun (WGS) entry which is preliminary data.</text>
</comment>
<proteinExistence type="predicted"/>
<protein>
    <submittedName>
        <fullName evidence="2">Glycosyltransferase family 2 protein</fullName>
    </submittedName>
</protein>
<dbReference type="Proteomes" id="UP000613030">
    <property type="component" value="Unassembled WGS sequence"/>
</dbReference>
<feature type="domain" description="Glycosyltransferase 2-like" evidence="1">
    <location>
        <begin position="4"/>
        <end position="165"/>
    </location>
</feature>
<evidence type="ECO:0000259" key="1">
    <source>
        <dbReference type="Pfam" id="PF00535"/>
    </source>
</evidence>
<dbReference type="CDD" id="cd00761">
    <property type="entry name" value="Glyco_tranf_GTA_type"/>
    <property type="match status" value="1"/>
</dbReference>
<sequence>MKASVIVPTYQGHSRVLNIAKALMAQTFRDFELIFVVDGSTDGTGELLRSRPTESIAVRIVEQENKGRAGARNAGVAVATGDVLIFYDDDMLPMPDSVERHIRFHEHHPNAIVTGHAEQAVLNDRDFEHYRAFIHKNWMMPFRNGPTALQGGDVFMTAANCSMTKATFAKLNGFDSTLKDAEDRELAFRAFKQHVALFVDLQNAAWHCENLTCRIYIRRLRQYAVANHVVGQLHPDMMKASSARHISSGKKLVYRLLASPLWVSAIDGVNVFRVLPTTLRYKLYDAITFSLSEVYKDVKL</sequence>
<evidence type="ECO:0000313" key="2">
    <source>
        <dbReference type="EMBL" id="MBL0742448.1"/>
    </source>
</evidence>
<organism evidence="2 3">
    <name type="scientific">Chryseolinea lacunae</name>
    <dbReference type="NCBI Taxonomy" id="2801331"/>
    <lineage>
        <taxon>Bacteria</taxon>
        <taxon>Pseudomonadati</taxon>
        <taxon>Bacteroidota</taxon>
        <taxon>Cytophagia</taxon>
        <taxon>Cytophagales</taxon>
        <taxon>Fulvivirgaceae</taxon>
        <taxon>Chryseolinea</taxon>
    </lineage>
</organism>
<gene>
    <name evidence="2" type="ORF">JI741_14570</name>
</gene>
<dbReference type="EMBL" id="JAERRB010000004">
    <property type="protein sequence ID" value="MBL0742448.1"/>
    <property type="molecule type" value="Genomic_DNA"/>
</dbReference>
<name>A0ABS1KT06_9BACT</name>
<accession>A0ABS1KT06</accession>
<dbReference type="PANTHER" id="PTHR43685:SF3">
    <property type="entry name" value="SLR2126 PROTEIN"/>
    <property type="match status" value="1"/>
</dbReference>
<keyword evidence="3" id="KW-1185">Reference proteome</keyword>
<dbReference type="InterPro" id="IPR001173">
    <property type="entry name" value="Glyco_trans_2-like"/>
</dbReference>
<dbReference type="Gene3D" id="3.90.550.10">
    <property type="entry name" value="Spore Coat Polysaccharide Biosynthesis Protein SpsA, Chain A"/>
    <property type="match status" value="1"/>
</dbReference>
<dbReference type="SUPFAM" id="SSF53448">
    <property type="entry name" value="Nucleotide-diphospho-sugar transferases"/>
    <property type="match status" value="1"/>
</dbReference>
<dbReference type="RefSeq" id="WP_202010693.1">
    <property type="nucleotide sequence ID" value="NZ_JAERRB010000004.1"/>
</dbReference>